<keyword evidence="7 10" id="KW-0479">Metal-binding</keyword>
<gene>
    <name evidence="10 11" type="primary">nadA</name>
    <name evidence="11" type="ORF">ACFOWE_15655</name>
</gene>
<proteinExistence type="inferred from homology"/>
<feature type="binding site" evidence="10">
    <location>
        <position position="176"/>
    </location>
    <ligand>
        <name>iminosuccinate</name>
        <dbReference type="ChEBI" id="CHEBI:77875"/>
    </ligand>
</feature>
<evidence type="ECO:0000256" key="5">
    <source>
        <dbReference type="ARBA" id="ARBA00022642"/>
    </source>
</evidence>
<evidence type="ECO:0000256" key="1">
    <source>
        <dbReference type="ARBA" id="ARBA00005065"/>
    </source>
</evidence>
<accession>A0ABV8I9P9</accession>
<evidence type="ECO:0000256" key="7">
    <source>
        <dbReference type="ARBA" id="ARBA00022723"/>
    </source>
</evidence>
<dbReference type="NCBIfam" id="NF006881">
    <property type="entry name" value="PRK09375.2-2"/>
    <property type="match status" value="1"/>
</dbReference>
<comment type="catalytic activity">
    <reaction evidence="10">
        <text>iminosuccinate + dihydroxyacetone phosphate = quinolinate + phosphate + 2 H2O + H(+)</text>
        <dbReference type="Rhea" id="RHEA:25888"/>
        <dbReference type="ChEBI" id="CHEBI:15377"/>
        <dbReference type="ChEBI" id="CHEBI:15378"/>
        <dbReference type="ChEBI" id="CHEBI:29959"/>
        <dbReference type="ChEBI" id="CHEBI:43474"/>
        <dbReference type="ChEBI" id="CHEBI:57642"/>
        <dbReference type="ChEBI" id="CHEBI:77875"/>
        <dbReference type="EC" id="2.5.1.72"/>
    </reaction>
</comment>
<feature type="binding site" evidence="10">
    <location>
        <position position="289"/>
    </location>
    <ligand>
        <name>iminosuccinate</name>
        <dbReference type="ChEBI" id="CHEBI:77875"/>
    </ligand>
</feature>
<keyword evidence="3 10" id="KW-0004">4Fe-4S</keyword>
<feature type="binding site" evidence="10">
    <location>
        <begin position="272"/>
        <end position="274"/>
    </location>
    <ligand>
        <name>iminosuccinate</name>
        <dbReference type="ChEBI" id="CHEBI:77875"/>
    </ligand>
</feature>
<keyword evidence="8 10" id="KW-0408">Iron</keyword>
<comment type="pathway">
    <text evidence="1 10">Cofactor biosynthesis; NAD(+) biosynthesis; quinolinate from iminoaspartate: step 1/1.</text>
</comment>
<keyword evidence="5 10" id="KW-0662">Pyridine nucleotide biosynthesis</keyword>
<keyword evidence="9 10" id="KW-0411">Iron-sulfur</keyword>
<dbReference type="Gene3D" id="3.40.50.10800">
    <property type="entry name" value="NadA-like"/>
    <property type="match status" value="3"/>
</dbReference>
<feature type="binding site" evidence="10">
    <location>
        <position position="246"/>
    </location>
    <ligand>
        <name>[4Fe-4S] cluster</name>
        <dbReference type="ChEBI" id="CHEBI:49883"/>
    </ligand>
</feature>
<feature type="binding site" evidence="10">
    <location>
        <position position="123"/>
    </location>
    <ligand>
        <name>[4Fe-4S] cluster</name>
        <dbReference type="ChEBI" id="CHEBI:49883"/>
    </ligand>
</feature>
<evidence type="ECO:0000256" key="3">
    <source>
        <dbReference type="ARBA" id="ARBA00022485"/>
    </source>
</evidence>
<dbReference type="GO" id="GO:0016740">
    <property type="term" value="F:transferase activity"/>
    <property type="evidence" value="ECO:0007669"/>
    <property type="project" value="UniProtKB-KW"/>
</dbReference>
<keyword evidence="12" id="KW-1185">Reference proteome</keyword>
<evidence type="ECO:0000256" key="4">
    <source>
        <dbReference type="ARBA" id="ARBA00022490"/>
    </source>
</evidence>
<evidence type="ECO:0000256" key="2">
    <source>
        <dbReference type="ARBA" id="ARBA00012669"/>
    </source>
</evidence>
<comment type="subcellular location">
    <subcellularLocation>
        <location evidence="10">Cytoplasm</location>
    </subcellularLocation>
</comment>
<evidence type="ECO:0000256" key="6">
    <source>
        <dbReference type="ARBA" id="ARBA00022679"/>
    </source>
</evidence>
<dbReference type="NCBIfam" id="TIGR00550">
    <property type="entry name" value="nadA"/>
    <property type="match status" value="1"/>
</dbReference>
<comment type="function">
    <text evidence="10">Catalyzes the condensation of iminoaspartate with dihydroxyacetone phosphate to form quinolinate.</text>
</comment>
<dbReference type="InterPro" id="IPR036094">
    <property type="entry name" value="NadA_sf"/>
</dbReference>
<dbReference type="InterPro" id="IPR003473">
    <property type="entry name" value="NadA"/>
</dbReference>
<keyword evidence="6 10" id="KW-0808">Transferase</keyword>
<dbReference type="NCBIfam" id="NF006883">
    <property type="entry name" value="PRK09375.2-4"/>
    <property type="match status" value="1"/>
</dbReference>
<dbReference type="Proteomes" id="UP001595850">
    <property type="component" value="Unassembled WGS sequence"/>
</dbReference>
<comment type="cofactor">
    <cofactor evidence="10">
        <name>[4Fe-4S] cluster</name>
        <dbReference type="ChEBI" id="CHEBI:49883"/>
    </cofactor>
    <text evidence="10">Binds 1 [4Fe-4S] cluster per subunit.</text>
</comment>
<dbReference type="PANTHER" id="PTHR30573:SF0">
    <property type="entry name" value="QUINOLINATE SYNTHASE, CHLOROPLASTIC"/>
    <property type="match status" value="1"/>
</dbReference>
<protein>
    <recommendedName>
        <fullName evidence="2 10">Quinolinate synthase</fullName>
        <ecNumber evidence="2 10">2.5.1.72</ecNumber>
    </recommendedName>
</protein>
<dbReference type="RefSeq" id="WP_377288290.1">
    <property type="nucleotide sequence ID" value="NZ_JBHSBM010000017.1"/>
</dbReference>
<comment type="similarity">
    <text evidence="10">Belongs to the quinolinate synthase family. Type 3 subfamily.</text>
</comment>
<dbReference type="HAMAP" id="MF_00569">
    <property type="entry name" value="NadA_type3"/>
    <property type="match status" value="1"/>
</dbReference>
<feature type="binding site" evidence="10">
    <location>
        <position position="59"/>
    </location>
    <ligand>
        <name>iminosuccinate</name>
        <dbReference type="ChEBI" id="CHEBI:77875"/>
    </ligand>
</feature>
<evidence type="ECO:0000256" key="8">
    <source>
        <dbReference type="ARBA" id="ARBA00023004"/>
    </source>
</evidence>
<dbReference type="InterPro" id="IPR023515">
    <property type="entry name" value="Quinolinate_synth_A_type3"/>
</dbReference>
<evidence type="ECO:0000256" key="9">
    <source>
        <dbReference type="ARBA" id="ARBA00023014"/>
    </source>
</evidence>
<evidence type="ECO:0000313" key="12">
    <source>
        <dbReference type="Proteomes" id="UP001595850"/>
    </source>
</evidence>
<organism evidence="11 12">
    <name type="scientific">Planomonospora corallina</name>
    <dbReference type="NCBI Taxonomy" id="1806052"/>
    <lineage>
        <taxon>Bacteria</taxon>
        <taxon>Bacillati</taxon>
        <taxon>Actinomycetota</taxon>
        <taxon>Actinomycetes</taxon>
        <taxon>Streptosporangiales</taxon>
        <taxon>Streptosporangiaceae</taxon>
        <taxon>Planomonospora</taxon>
    </lineage>
</organism>
<sequence length="384" mass="41959">MTTTETGLPLFVLGRQADPHSERGVDCPGELPPASDPALVERARRAKAALGDRVFVLGHHYQRDEVIQFADVTGDSFKLAQQAAARPEAEYIVFCGVHFMAESADILTADTQKVVLPDMAAGCSMADMATFDQVEECWDALADAGIADVTVPITYMNSSADIKAFCGRNGGAVCTSSNARRALEWAFSRGEKVLFLPDQHLGRNTAVLEMGLSLDDCVVYNPHRPNGGLTDEQLRDAKMILWRGHCSVHGRFTAESVDDVRERVPGVNVLVHPECRHEVVVKADHVGSTEYIIRMLTEAPSGSSWAIGTELNLVKRLAAMFPDKNVSFLDRTVCYCSTMNRIDLPHLVWALESLAAGQVPNQITVDAETTHWAKAALDRMLALP</sequence>
<reference evidence="12" key="1">
    <citation type="journal article" date="2019" name="Int. J. Syst. Evol. Microbiol.">
        <title>The Global Catalogue of Microorganisms (GCM) 10K type strain sequencing project: providing services to taxonomists for standard genome sequencing and annotation.</title>
        <authorList>
            <consortium name="The Broad Institute Genomics Platform"/>
            <consortium name="The Broad Institute Genome Sequencing Center for Infectious Disease"/>
            <person name="Wu L."/>
            <person name="Ma J."/>
        </authorList>
    </citation>
    <scope>NUCLEOTIDE SEQUENCE [LARGE SCALE GENOMIC DNA]</scope>
    <source>
        <strain evidence="12">TBRC 4489</strain>
    </source>
</reference>
<evidence type="ECO:0000313" key="11">
    <source>
        <dbReference type="EMBL" id="MFC4059740.1"/>
    </source>
</evidence>
<dbReference type="Pfam" id="PF02445">
    <property type="entry name" value="NadA"/>
    <property type="match status" value="1"/>
</dbReference>
<keyword evidence="4 10" id="KW-0963">Cytoplasm</keyword>
<dbReference type="SUPFAM" id="SSF142754">
    <property type="entry name" value="NadA-like"/>
    <property type="match status" value="1"/>
</dbReference>
<evidence type="ECO:0000256" key="10">
    <source>
        <dbReference type="HAMAP-Rule" id="MF_00569"/>
    </source>
</evidence>
<feature type="binding site" evidence="10">
    <location>
        <position position="76"/>
    </location>
    <ligand>
        <name>iminosuccinate</name>
        <dbReference type="ChEBI" id="CHEBI:77875"/>
    </ligand>
</feature>
<feature type="binding site" evidence="10">
    <location>
        <begin position="155"/>
        <end position="157"/>
    </location>
    <ligand>
        <name>iminosuccinate</name>
        <dbReference type="ChEBI" id="CHEBI:77875"/>
    </ligand>
</feature>
<dbReference type="EC" id="2.5.1.72" evidence="2 10"/>
<comment type="caution">
    <text evidence="11">The sequence shown here is derived from an EMBL/GenBank/DDBJ whole genome shotgun (WGS) entry which is preliminary data.</text>
</comment>
<feature type="binding site" evidence="10">
    <location>
        <position position="336"/>
    </location>
    <ligand>
        <name>[4Fe-4S] cluster</name>
        <dbReference type="ChEBI" id="CHEBI:49883"/>
    </ligand>
</feature>
<dbReference type="PANTHER" id="PTHR30573">
    <property type="entry name" value="QUINOLINATE SYNTHETASE A"/>
    <property type="match status" value="1"/>
</dbReference>
<name>A0ABV8I9P9_9ACTN</name>
<dbReference type="EMBL" id="JBHSBM010000017">
    <property type="protein sequence ID" value="MFC4059740.1"/>
    <property type="molecule type" value="Genomic_DNA"/>
</dbReference>